<dbReference type="PANTHER" id="PTHR34644:SF2">
    <property type="entry name" value="SINGLE-PASS MEMBRANE AND COILED-COIL DOMAIN-CONTAINING PROTEIN 4"/>
    <property type="match status" value="1"/>
</dbReference>
<comment type="similarity">
    <text evidence="2">Belongs to the SMCO4 family.</text>
</comment>
<protein>
    <recommendedName>
        <fullName evidence="10">Single-pass membrane and coiled-coil domain-containing protein 4 homolog</fullName>
    </recommendedName>
</protein>
<evidence type="ECO:0000256" key="1">
    <source>
        <dbReference type="ARBA" id="ARBA00004167"/>
    </source>
</evidence>
<evidence type="ECO:0000256" key="8">
    <source>
        <dbReference type="SAM" id="Phobius"/>
    </source>
</evidence>
<feature type="region of interest" description="Disordered" evidence="7">
    <location>
        <begin position="1"/>
        <end position="22"/>
    </location>
</feature>
<comment type="subcellular location">
    <subcellularLocation>
        <location evidence="1">Membrane</location>
        <topology evidence="1">Single-pass membrane protein</topology>
    </subcellularLocation>
</comment>
<evidence type="ECO:0008006" key="10">
    <source>
        <dbReference type="Google" id="ProtNLM"/>
    </source>
</evidence>
<keyword evidence="4 8" id="KW-1133">Transmembrane helix</keyword>
<name>A0A1X7URB6_AMPQE</name>
<evidence type="ECO:0000256" key="2">
    <source>
        <dbReference type="ARBA" id="ARBA00009202"/>
    </source>
</evidence>
<evidence type="ECO:0000256" key="5">
    <source>
        <dbReference type="ARBA" id="ARBA00023054"/>
    </source>
</evidence>
<dbReference type="InterPro" id="IPR027960">
    <property type="entry name" value="DUF4519"/>
</dbReference>
<evidence type="ECO:0000256" key="7">
    <source>
        <dbReference type="SAM" id="MobiDB-lite"/>
    </source>
</evidence>
<evidence type="ECO:0000256" key="3">
    <source>
        <dbReference type="ARBA" id="ARBA00022692"/>
    </source>
</evidence>
<dbReference type="FunCoup" id="A0A1X7URB6">
    <property type="interactions" value="39"/>
</dbReference>
<feature type="transmembrane region" description="Helical" evidence="8">
    <location>
        <begin position="31"/>
        <end position="53"/>
    </location>
</feature>
<dbReference type="GO" id="GO:0016020">
    <property type="term" value="C:membrane"/>
    <property type="evidence" value="ECO:0007669"/>
    <property type="project" value="UniProtKB-SubCell"/>
</dbReference>
<dbReference type="Pfam" id="PF15012">
    <property type="entry name" value="DUF4519"/>
    <property type="match status" value="1"/>
</dbReference>
<proteinExistence type="inferred from homology"/>
<keyword evidence="3 8" id="KW-0812">Transmembrane</keyword>
<dbReference type="AlphaFoldDB" id="A0A1X7URB6"/>
<feature type="compositionally biased region" description="Basic and acidic residues" evidence="7">
    <location>
        <begin position="9"/>
        <end position="22"/>
    </location>
</feature>
<sequence>MVRKLKGKEKKETGEQKRQRRTEIRAAREKLTTVVIPVLVGVVILIAFIFWFASR</sequence>
<dbReference type="InParanoid" id="A0A1X7URB6"/>
<keyword evidence="6 8" id="KW-0472">Membrane</keyword>
<dbReference type="PANTHER" id="PTHR34644">
    <property type="entry name" value="SINGLE-PASS MEMBRANE AND COILED-COIL DOMAIN-CONTAINING PROTEIN 4"/>
    <property type="match status" value="1"/>
</dbReference>
<reference evidence="9" key="1">
    <citation type="submission" date="2017-05" db="UniProtKB">
        <authorList>
            <consortium name="EnsemblMetazoa"/>
        </authorList>
    </citation>
    <scope>IDENTIFICATION</scope>
</reference>
<organism evidence="9">
    <name type="scientific">Amphimedon queenslandica</name>
    <name type="common">Sponge</name>
    <dbReference type="NCBI Taxonomy" id="400682"/>
    <lineage>
        <taxon>Eukaryota</taxon>
        <taxon>Metazoa</taxon>
        <taxon>Porifera</taxon>
        <taxon>Demospongiae</taxon>
        <taxon>Heteroscleromorpha</taxon>
        <taxon>Haplosclerida</taxon>
        <taxon>Niphatidae</taxon>
        <taxon>Amphimedon</taxon>
    </lineage>
</organism>
<accession>A0A1X7URB6</accession>
<dbReference type="EnsemblMetazoa" id="Aqu2.1.30318_001">
    <property type="protein sequence ID" value="Aqu2.1.30318_001"/>
    <property type="gene ID" value="Aqu2.1.30318"/>
</dbReference>
<evidence type="ECO:0000256" key="6">
    <source>
        <dbReference type="ARBA" id="ARBA00023136"/>
    </source>
</evidence>
<evidence type="ECO:0000256" key="4">
    <source>
        <dbReference type="ARBA" id="ARBA00022989"/>
    </source>
</evidence>
<evidence type="ECO:0000313" key="9">
    <source>
        <dbReference type="EnsemblMetazoa" id="Aqu2.1.30318_001"/>
    </source>
</evidence>
<keyword evidence="5" id="KW-0175">Coiled coil</keyword>